<evidence type="ECO:0000313" key="2">
    <source>
        <dbReference type="EMBL" id="GAA2328013.1"/>
    </source>
</evidence>
<evidence type="ECO:0000313" key="3">
    <source>
        <dbReference type="Proteomes" id="UP001501584"/>
    </source>
</evidence>
<organism evidence="2 3">
    <name type="scientific">Glycomyces rutgersensis</name>
    <dbReference type="NCBI Taxonomy" id="58115"/>
    <lineage>
        <taxon>Bacteria</taxon>
        <taxon>Bacillati</taxon>
        <taxon>Actinomycetota</taxon>
        <taxon>Actinomycetes</taxon>
        <taxon>Glycomycetales</taxon>
        <taxon>Glycomycetaceae</taxon>
        <taxon>Glycomyces</taxon>
    </lineage>
</organism>
<comment type="caution">
    <text evidence="2">The sequence shown here is derived from an EMBL/GenBank/DDBJ whole genome shotgun (WGS) entry which is preliminary data.</text>
</comment>
<feature type="region of interest" description="Disordered" evidence="1">
    <location>
        <begin position="67"/>
        <end position="103"/>
    </location>
</feature>
<protein>
    <submittedName>
        <fullName evidence="2">Uncharacterized protein</fullName>
    </submittedName>
</protein>
<dbReference type="EMBL" id="BAAASX010000002">
    <property type="protein sequence ID" value="GAA2328013.1"/>
    <property type="molecule type" value="Genomic_DNA"/>
</dbReference>
<evidence type="ECO:0000256" key="1">
    <source>
        <dbReference type="SAM" id="MobiDB-lite"/>
    </source>
</evidence>
<proteinExistence type="predicted"/>
<reference evidence="3" key="1">
    <citation type="journal article" date="2019" name="Int. J. Syst. Evol. Microbiol.">
        <title>The Global Catalogue of Microorganisms (GCM) 10K type strain sequencing project: providing services to taxonomists for standard genome sequencing and annotation.</title>
        <authorList>
            <consortium name="The Broad Institute Genomics Platform"/>
            <consortium name="The Broad Institute Genome Sequencing Center for Infectious Disease"/>
            <person name="Wu L."/>
            <person name="Ma J."/>
        </authorList>
    </citation>
    <scope>NUCLEOTIDE SEQUENCE [LARGE SCALE GENOMIC DNA]</scope>
    <source>
        <strain evidence="3">JCM 6238</strain>
    </source>
</reference>
<keyword evidence="3" id="KW-1185">Reference proteome</keyword>
<accession>A0ABP5SAN8</accession>
<feature type="region of interest" description="Disordered" evidence="1">
    <location>
        <begin position="16"/>
        <end position="36"/>
    </location>
</feature>
<sequence>MAGLVRRNAILLLEDHDPGARAPQRQLARDRESYDSSAYDTDYLIRHDGPPSLPECPESRIYKRRLRFQPGSPGIASRGPSRPYKVGSPRSPPDPPRLACEKE</sequence>
<gene>
    <name evidence="2" type="ORF">GCM10010403_18890</name>
</gene>
<dbReference type="Proteomes" id="UP001501584">
    <property type="component" value="Unassembled WGS sequence"/>
</dbReference>
<name>A0ABP5SAN8_9ACTN</name>